<protein>
    <recommendedName>
        <fullName evidence="2">Solute-binding protein family 3/N-terminal domain-containing protein</fullName>
    </recommendedName>
</protein>
<dbReference type="AlphaFoldDB" id="A0A2W2CGE0"/>
<accession>A0A2W2CGE0</accession>
<dbReference type="Proteomes" id="UP000248627">
    <property type="component" value="Unassembled WGS sequence"/>
</dbReference>
<evidence type="ECO:0000313" key="3">
    <source>
        <dbReference type="EMBL" id="PZF87237.1"/>
    </source>
</evidence>
<reference evidence="3 4" key="1">
    <citation type="submission" date="2018-01" db="EMBL/GenBank/DDBJ databases">
        <title>Draft genome sequence of Jishengella endophytica.</title>
        <authorList>
            <person name="Sahin N."/>
            <person name="Ay H."/>
            <person name="Saygin H."/>
        </authorList>
    </citation>
    <scope>NUCLEOTIDE SEQUENCE [LARGE SCALE GENOMIC DNA]</scope>
    <source>
        <strain evidence="3 4">DSM 45430</strain>
    </source>
</reference>
<gene>
    <name evidence="3" type="ORF">C1I93_26565</name>
</gene>
<comment type="caution">
    <text evidence="3">The sequence shown here is derived from an EMBL/GenBank/DDBJ whole genome shotgun (WGS) entry which is preliminary data.</text>
</comment>
<dbReference type="InterPro" id="IPR001638">
    <property type="entry name" value="Solute-binding_3/MltF_N"/>
</dbReference>
<feature type="domain" description="Solute-binding protein family 3/N-terminal" evidence="2">
    <location>
        <begin position="69"/>
        <end position="300"/>
    </location>
</feature>
<dbReference type="Gene3D" id="3.40.190.10">
    <property type="entry name" value="Periplasmic binding protein-like II"/>
    <property type="match status" value="2"/>
</dbReference>
<proteinExistence type="inferred from homology"/>
<evidence type="ECO:0000259" key="2">
    <source>
        <dbReference type="SMART" id="SM00062"/>
    </source>
</evidence>
<dbReference type="PANTHER" id="PTHR30024">
    <property type="entry name" value="ALIPHATIC SULFONATES-BINDING PROTEIN-RELATED"/>
    <property type="match status" value="1"/>
</dbReference>
<dbReference type="SUPFAM" id="SSF53850">
    <property type="entry name" value="Periplasmic binding protein-like II"/>
    <property type="match status" value="1"/>
</dbReference>
<sequence length="360" mass="37482">MRAVEQIEFVLQDQRKIDMKLLPQVRKRSLGVGGVAILTALALAACGSDSDSAATAATGSSPSQGDSAVARVGYFGGTSLWTLAEDSNAVSDALKSIGGSVQWNGPFAPVEASEAAKAGRIDFTSNSVATFFNEADSASPLVAFAAIRNSGDNQGIVVRNQAGIATVADLAGKRVAVSTPGSTGEYVLRAALESASVPATDVKTVYIANPADGVSALASGDVDALATWDNFFASAQLIKDTTVLTTNAQTSARNWSLFVVTRSFLDAHPASVKAVFDGLANQAQQIRADRELERKARLADGQPANLVDLVVGFDPGEVVAINDEVLAQIKEVGEQTVRFGFRKSLPDLSKNYVDVTSLGG</sequence>
<dbReference type="EMBL" id="POTX01000276">
    <property type="protein sequence ID" value="PZF87237.1"/>
    <property type="molecule type" value="Genomic_DNA"/>
</dbReference>
<evidence type="ECO:0000256" key="1">
    <source>
        <dbReference type="ARBA" id="ARBA00010742"/>
    </source>
</evidence>
<keyword evidence="4" id="KW-1185">Reference proteome</keyword>
<dbReference type="InterPro" id="IPR015168">
    <property type="entry name" value="SsuA/THI5"/>
</dbReference>
<organism evidence="3 4">
    <name type="scientific">Micromonospora endophytica</name>
    <dbReference type="NCBI Taxonomy" id="515350"/>
    <lineage>
        <taxon>Bacteria</taxon>
        <taxon>Bacillati</taxon>
        <taxon>Actinomycetota</taxon>
        <taxon>Actinomycetes</taxon>
        <taxon>Micromonosporales</taxon>
        <taxon>Micromonosporaceae</taxon>
        <taxon>Micromonospora</taxon>
    </lineage>
</organism>
<name>A0A2W2CGE0_9ACTN</name>
<evidence type="ECO:0000313" key="4">
    <source>
        <dbReference type="Proteomes" id="UP000248627"/>
    </source>
</evidence>
<dbReference type="SMART" id="SM00062">
    <property type="entry name" value="PBPb"/>
    <property type="match status" value="1"/>
</dbReference>
<dbReference type="OrthoDB" id="7808807at2"/>
<comment type="similarity">
    <text evidence="1">Belongs to the bacterial solute-binding protein SsuA/TauA family.</text>
</comment>
<dbReference type="Pfam" id="PF09084">
    <property type="entry name" value="NMT1"/>
    <property type="match status" value="1"/>
</dbReference>